<evidence type="ECO:0008006" key="4">
    <source>
        <dbReference type="Google" id="ProtNLM"/>
    </source>
</evidence>
<dbReference type="AlphaFoldDB" id="A0A1Y2M8C2"/>
<organism evidence="2 3">
    <name type="scientific">Epicoccum nigrum</name>
    <name type="common">Soil fungus</name>
    <name type="synonym">Epicoccum purpurascens</name>
    <dbReference type="NCBI Taxonomy" id="105696"/>
    <lineage>
        <taxon>Eukaryota</taxon>
        <taxon>Fungi</taxon>
        <taxon>Dikarya</taxon>
        <taxon>Ascomycota</taxon>
        <taxon>Pezizomycotina</taxon>
        <taxon>Dothideomycetes</taxon>
        <taxon>Pleosporomycetidae</taxon>
        <taxon>Pleosporales</taxon>
        <taxon>Pleosporineae</taxon>
        <taxon>Didymellaceae</taxon>
        <taxon>Epicoccum</taxon>
    </lineage>
</organism>
<comment type="similarity">
    <text evidence="1">Belongs to the protease inhibitor I9 family.</text>
</comment>
<name>A0A1Y2M8C2_EPING</name>
<dbReference type="PANTHER" id="PTHR28288:SF2">
    <property type="entry name" value="PROTEASE B INHIBITOR 2"/>
    <property type="match status" value="1"/>
</dbReference>
<reference evidence="2 3" key="1">
    <citation type="journal article" date="2017" name="Genome Announc.">
        <title>Genome sequence of the saprophytic ascomycete Epicoccum nigrum ICMP 19927 strain isolated from New Zealand.</title>
        <authorList>
            <person name="Fokin M."/>
            <person name="Fleetwood D."/>
            <person name="Weir B.S."/>
            <person name="Villas-Boas S.G."/>
        </authorList>
    </citation>
    <scope>NUCLEOTIDE SEQUENCE [LARGE SCALE GENOMIC DNA]</scope>
    <source>
        <strain evidence="2 3">ICMP 19927</strain>
    </source>
</reference>
<dbReference type="Proteomes" id="UP000193240">
    <property type="component" value="Unassembled WGS sequence"/>
</dbReference>
<dbReference type="OMA" id="MYFNVTM"/>
<evidence type="ECO:0000313" key="2">
    <source>
        <dbReference type="EMBL" id="OSS52343.1"/>
    </source>
</evidence>
<dbReference type="GO" id="GO:0004866">
    <property type="term" value="F:endopeptidase inhibitor activity"/>
    <property type="evidence" value="ECO:0007669"/>
    <property type="project" value="TreeGrafter"/>
</dbReference>
<accession>A0A1Y2M8C2</accession>
<dbReference type="Gene3D" id="3.30.70.80">
    <property type="entry name" value="Peptidase S8 propeptide/proteinase inhibitor I9"/>
    <property type="match status" value="1"/>
</dbReference>
<dbReference type="STRING" id="105696.A0A1Y2M8C2"/>
<gene>
    <name evidence="2" type="ORF">B5807_02773</name>
</gene>
<dbReference type="InterPro" id="IPR052471">
    <property type="entry name" value="PBI_I9"/>
</dbReference>
<evidence type="ECO:0000313" key="3">
    <source>
        <dbReference type="Proteomes" id="UP000193240"/>
    </source>
</evidence>
<dbReference type="FunFam" id="3.30.70.80:FF:000005">
    <property type="entry name" value="Proteinase inhibitor I2B"/>
    <property type="match status" value="1"/>
</dbReference>
<dbReference type="GO" id="GO:0042144">
    <property type="term" value="P:vacuole fusion, non-autophagic"/>
    <property type="evidence" value="ECO:0007669"/>
    <property type="project" value="TreeGrafter"/>
</dbReference>
<dbReference type="EMBL" id="KZ107839">
    <property type="protein sequence ID" value="OSS52343.1"/>
    <property type="molecule type" value="Genomic_DNA"/>
</dbReference>
<dbReference type="SUPFAM" id="SSF54897">
    <property type="entry name" value="Protease propeptides/inhibitors"/>
    <property type="match status" value="1"/>
</dbReference>
<keyword evidence="3" id="KW-1185">Reference proteome</keyword>
<dbReference type="InParanoid" id="A0A1Y2M8C2"/>
<dbReference type="PANTHER" id="PTHR28288">
    <property type="entry name" value="PROTEASE B INHIBITOR 2"/>
    <property type="match status" value="1"/>
</dbReference>
<proteinExistence type="inferred from homology"/>
<dbReference type="FunCoup" id="A0A1Y2M8C2">
    <property type="interactions" value="22"/>
</dbReference>
<evidence type="ECO:0000256" key="1">
    <source>
        <dbReference type="ARBA" id="ARBA00038069"/>
    </source>
</evidence>
<sequence length="71" mass="8058">MPTQYNVTLKPEASHEDFEKAKKDVESKGGKITHEFKLIKGFTAELPDDLVSTFESDDKITVEKDSEVRTQ</sequence>
<dbReference type="OrthoDB" id="5518345at2759"/>
<dbReference type="InterPro" id="IPR037045">
    <property type="entry name" value="S8pro/Inhibitor_I9_sf"/>
</dbReference>
<protein>
    <recommendedName>
        <fullName evidence="4">Inhibitor I9 domain-containing protein</fullName>
    </recommendedName>
</protein>